<dbReference type="OrthoDB" id="31028at2"/>
<keyword evidence="2" id="KW-1003">Cell membrane</keyword>
<feature type="transmembrane region" description="Helical" evidence="6">
    <location>
        <begin position="162"/>
        <end position="190"/>
    </location>
</feature>
<comment type="subcellular location">
    <subcellularLocation>
        <location evidence="1">Cell membrane</location>
        <topology evidence="1">Multi-pass membrane protein</topology>
    </subcellularLocation>
</comment>
<feature type="domain" description="PhoU" evidence="7">
    <location>
        <begin position="316"/>
        <end position="395"/>
    </location>
</feature>
<gene>
    <name evidence="8" type="ORF">THFILI_06960</name>
</gene>
<dbReference type="GO" id="GO:0044341">
    <property type="term" value="P:sodium-dependent phosphate transport"/>
    <property type="evidence" value="ECO:0007669"/>
    <property type="project" value="InterPro"/>
</dbReference>
<keyword evidence="5 6" id="KW-0472">Membrane</keyword>
<evidence type="ECO:0000256" key="5">
    <source>
        <dbReference type="ARBA" id="ARBA00023136"/>
    </source>
</evidence>
<keyword evidence="4 6" id="KW-1133">Transmembrane helix</keyword>
<keyword evidence="3 6" id="KW-0812">Transmembrane</keyword>
<dbReference type="RefSeq" id="WP_038064514.1">
    <property type="nucleotide sequence ID" value="NZ_JPSL02000039.1"/>
</dbReference>
<dbReference type="GO" id="GO:0005436">
    <property type="term" value="F:sodium:phosphate symporter activity"/>
    <property type="evidence" value="ECO:0007669"/>
    <property type="project" value="InterPro"/>
</dbReference>
<dbReference type="Pfam" id="PF01895">
    <property type="entry name" value="PhoU"/>
    <property type="match status" value="1"/>
</dbReference>
<evidence type="ECO:0000313" key="8">
    <source>
        <dbReference type="EMBL" id="KGQ21824.2"/>
    </source>
</evidence>
<dbReference type="Proteomes" id="UP000030364">
    <property type="component" value="Unassembled WGS sequence"/>
</dbReference>
<dbReference type="GO" id="GO:0005886">
    <property type="term" value="C:plasma membrane"/>
    <property type="evidence" value="ECO:0007669"/>
    <property type="project" value="UniProtKB-SubCell"/>
</dbReference>
<comment type="caution">
    <text evidence="8">The sequence shown here is derived from an EMBL/GenBank/DDBJ whole genome shotgun (WGS) entry which is preliminary data.</text>
</comment>
<feature type="transmembrane region" description="Helical" evidence="6">
    <location>
        <begin position="42"/>
        <end position="66"/>
    </location>
</feature>
<evidence type="ECO:0000259" key="7">
    <source>
        <dbReference type="Pfam" id="PF01895"/>
    </source>
</evidence>
<dbReference type="EMBL" id="JPSL02000039">
    <property type="protein sequence ID" value="KGQ21824.2"/>
    <property type="molecule type" value="Genomic_DNA"/>
</dbReference>
<feature type="transmembrane region" description="Helical" evidence="6">
    <location>
        <begin position="123"/>
        <end position="150"/>
    </location>
</feature>
<reference evidence="8 9" key="1">
    <citation type="journal article" date="2015" name="Genome Announc.">
        <title>Draft Genome Sequence of the Thermophile Thermus filiformis ATCC 43280, Producer of Carotenoid-(Di)glucoside-Branched Fatty Acid (Di)esters and Source of Hyperthermostable Enzymes of Biotechnological Interest.</title>
        <authorList>
            <person name="Mandelli F."/>
            <person name="Oliveira Ramires B."/>
            <person name="Couger M.B."/>
            <person name="Paixao D.A."/>
            <person name="Camilo C.M."/>
            <person name="Polikarpov I."/>
            <person name="Prade R."/>
            <person name="Riano-Pachon D.M."/>
            <person name="Squina F.M."/>
        </authorList>
    </citation>
    <scope>NUCLEOTIDE SEQUENCE [LARGE SCALE GENOMIC DNA]</scope>
    <source>
        <strain evidence="8 9">ATCC 43280</strain>
    </source>
</reference>
<protein>
    <recommendedName>
        <fullName evidence="7">PhoU domain-containing protein</fullName>
    </recommendedName>
</protein>
<dbReference type="InterPro" id="IPR026022">
    <property type="entry name" value="PhoU_dom"/>
</dbReference>
<accession>A0A0A2X9E7</accession>
<feature type="transmembrane region" description="Helical" evidence="6">
    <location>
        <begin position="226"/>
        <end position="246"/>
    </location>
</feature>
<sequence>MQLLGGLALFLYGLTLLGEGLGRLLGRGGLAWGMASPFRGLLLGLGLGAASASGTALALSAMGLLEARLVSLSWAVRFALAAGAGAALALVFAVLNLGGWALPLLALGYFLSLAPRFWPWGRAGFGLGLLLLGLDLMGRAGAALAQAPLFQAILDALSASPLGVYALGFGLGLLLHANGVAALALALALAGMDLRAALALVLGGGAGSGAFLLFAARGVMGRRMALGVVLVRLLVGLAFLLLLPFLHGPVKGVVFATHVAFHLASALVYPLLDRPLERLLLSLLPEEDRTAPKYLSEEALSSPALAYGLALREVGRIGDQVREMMGLALRRIAQGEPASEGDVAFLEDKVDRLTREVVLYASALAKSLGEKAVRLLWAASELEHMADLVRRILRQVERLEGQGLSFSPEGRAELSEAMARVYRRLEMATTALATGNRELALEVVLSRPEMEAFLDRLRRAHLLRLEAGRQESRATTLAHLDLLITLDDLDQGVHRVASLVPEVYA</sequence>
<dbReference type="STRING" id="276.THFILI_06960"/>
<evidence type="ECO:0000256" key="1">
    <source>
        <dbReference type="ARBA" id="ARBA00004651"/>
    </source>
</evidence>
<dbReference type="Pfam" id="PF02690">
    <property type="entry name" value="Na_Pi_cotrans"/>
    <property type="match status" value="1"/>
</dbReference>
<dbReference type="InterPro" id="IPR038078">
    <property type="entry name" value="PhoU-like_sf"/>
</dbReference>
<dbReference type="AlphaFoldDB" id="A0A0A2X9E7"/>
<dbReference type="SUPFAM" id="SSF109755">
    <property type="entry name" value="PhoU-like"/>
    <property type="match status" value="1"/>
</dbReference>
<proteinExistence type="predicted"/>
<evidence type="ECO:0000256" key="2">
    <source>
        <dbReference type="ARBA" id="ARBA00022475"/>
    </source>
</evidence>
<feature type="transmembrane region" description="Helical" evidence="6">
    <location>
        <begin position="196"/>
        <end position="214"/>
    </location>
</feature>
<evidence type="ECO:0000256" key="6">
    <source>
        <dbReference type="SAM" id="Phobius"/>
    </source>
</evidence>
<evidence type="ECO:0000256" key="4">
    <source>
        <dbReference type="ARBA" id="ARBA00022989"/>
    </source>
</evidence>
<name>A0A0A2X9E7_THEFI</name>
<evidence type="ECO:0000256" key="3">
    <source>
        <dbReference type="ARBA" id="ARBA00022692"/>
    </source>
</evidence>
<feature type="transmembrane region" description="Helical" evidence="6">
    <location>
        <begin position="78"/>
        <end position="111"/>
    </location>
</feature>
<dbReference type="InterPro" id="IPR003841">
    <property type="entry name" value="Na/Pi_transpt"/>
</dbReference>
<dbReference type="Gene3D" id="1.20.58.220">
    <property type="entry name" value="Phosphate transport system protein phou homolog 2, domain 2"/>
    <property type="match status" value="1"/>
</dbReference>
<organism evidence="8 9">
    <name type="scientific">Thermus filiformis</name>
    <dbReference type="NCBI Taxonomy" id="276"/>
    <lineage>
        <taxon>Bacteria</taxon>
        <taxon>Thermotogati</taxon>
        <taxon>Deinococcota</taxon>
        <taxon>Deinococci</taxon>
        <taxon>Thermales</taxon>
        <taxon>Thermaceae</taxon>
        <taxon>Thermus</taxon>
    </lineage>
</organism>
<evidence type="ECO:0000313" key="9">
    <source>
        <dbReference type="Proteomes" id="UP000030364"/>
    </source>
</evidence>
<keyword evidence="9" id="KW-1185">Reference proteome</keyword>